<proteinExistence type="predicted"/>
<keyword evidence="4" id="KW-1185">Reference proteome</keyword>
<dbReference type="PANTHER" id="PTHR13844">
    <property type="entry name" value="SWI/SNF-RELATED MATRIX-ASSOCIATED ACTIN-DEPENDENT REGULATOR OF CHROMATIN SUBFAMILY D"/>
    <property type="match status" value="1"/>
</dbReference>
<dbReference type="CDD" id="cd10568">
    <property type="entry name" value="SWIB_like"/>
    <property type="match status" value="1"/>
</dbReference>
<dbReference type="OrthoDB" id="10263741at2759"/>
<dbReference type="SMART" id="SM00151">
    <property type="entry name" value="SWIB"/>
    <property type="match status" value="1"/>
</dbReference>
<dbReference type="Proteomes" id="UP000094385">
    <property type="component" value="Unassembled WGS sequence"/>
</dbReference>
<feature type="domain" description="DM2" evidence="2">
    <location>
        <begin position="246"/>
        <end position="325"/>
    </location>
</feature>
<name>A0A1E3QFA3_LIPST</name>
<reference evidence="3 4" key="1">
    <citation type="journal article" date="2016" name="Proc. Natl. Acad. Sci. U.S.A.">
        <title>Comparative genomics of biotechnologically important yeasts.</title>
        <authorList>
            <person name="Riley R."/>
            <person name="Haridas S."/>
            <person name="Wolfe K.H."/>
            <person name="Lopes M.R."/>
            <person name="Hittinger C.T."/>
            <person name="Goeker M."/>
            <person name="Salamov A.A."/>
            <person name="Wisecaver J.H."/>
            <person name="Long T.M."/>
            <person name="Calvey C.H."/>
            <person name="Aerts A.L."/>
            <person name="Barry K.W."/>
            <person name="Choi C."/>
            <person name="Clum A."/>
            <person name="Coughlan A.Y."/>
            <person name="Deshpande S."/>
            <person name="Douglass A.P."/>
            <person name="Hanson S.J."/>
            <person name="Klenk H.-P."/>
            <person name="LaButti K.M."/>
            <person name="Lapidus A."/>
            <person name="Lindquist E.A."/>
            <person name="Lipzen A.M."/>
            <person name="Meier-Kolthoff J.P."/>
            <person name="Ohm R.A."/>
            <person name="Otillar R.P."/>
            <person name="Pangilinan J.L."/>
            <person name="Peng Y."/>
            <person name="Rokas A."/>
            <person name="Rosa C.A."/>
            <person name="Scheuner C."/>
            <person name="Sibirny A.A."/>
            <person name="Slot J.C."/>
            <person name="Stielow J.B."/>
            <person name="Sun H."/>
            <person name="Kurtzman C.P."/>
            <person name="Blackwell M."/>
            <person name="Grigoriev I.V."/>
            <person name="Jeffries T.W."/>
        </authorList>
    </citation>
    <scope>NUCLEOTIDE SEQUENCE [LARGE SCALE GENOMIC DNA]</scope>
    <source>
        <strain evidence="3 4">NRRL Y-11557</strain>
    </source>
</reference>
<dbReference type="InterPro" id="IPR003121">
    <property type="entry name" value="SWIB_MDM2_domain"/>
</dbReference>
<dbReference type="Pfam" id="PF02201">
    <property type="entry name" value="SWIB"/>
    <property type="match status" value="1"/>
</dbReference>
<organism evidence="3 4">
    <name type="scientific">Lipomyces starkeyi NRRL Y-11557</name>
    <dbReference type="NCBI Taxonomy" id="675824"/>
    <lineage>
        <taxon>Eukaryota</taxon>
        <taxon>Fungi</taxon>
        <taxon>Dikarya</taxon>
        <taxon>Ascomycota</taxon>
        <taxon>Saccharomycotina</taxon>
        <taxon>Lipomycetes</taxon>
        <taxon>Lipomycetales</taxon>
        <taxon>Lipomycetaceae</taxon>
        <taxon>Lipomyces</taxon>
    </lineage>
</organism>
<dbReference type="Gene3D" id="1.10.245.10">
    <property type="entry name" value="SWIB/MDM2 domain"/>
    <property type="match status" value="1"/>
</dbReference>
<dbReference type="GO" id="GO:0016586">
    <property type="term" value="C:RSC-type complex"/>
    <property type="evidence" value="ECO:0007669"/>
    <property type="project" value="EnsemblFungi"/>
</dbReference>
<evidence type="ECO:0000313" key="4">
    <source>
        <dbReference type="Proteomes" id="UP000094385"/>
    </source>
</evidence>
<dbReference type="GO" id="GO:0016514">
    <property type="term" value="C:SWI/SNF complex"/>
    <property type="evidence" value="ECO:0007669"/>
    <property type="project" value="EnsemblFungi"/>
</dbReference>
<dbReference type="InterPro" id="IPR036885">
    <property type="entry name" value="SWIB_MDM2_dom_sf"/>
</dbReference>
<dbReference type="AlphaFoldDB" id="A0A1E3QFA3"/>
<dbReference type="EMBL" id="KV454289">
    <property type="protein sequence ID" value="ODQ76389.1"/>
    <property type="molecule type" value="Genomic_DNA"/>
</dbReference>
<dbReference type="STRING" id="675824.A0A1E3QFA3"/>
<protein>
    <recommendedName>
        <fullName evidence="2">DM2 domain-containing protein</fullName>
    </recommendedName>
</protein>
<accession>A0A1E3QFA3</accession>
<evidence type="ECO:0000259" key="2">
    <source>
        <dbReference type="PROSITE" id="PS51925"/>
    </source>
</evidence>
<feature type="compositionally biased region" description="Pro residues" evidence="1">
    <location>
        <begin position="8"/>
        <end position="17"/>
    </location>
</feature>
<feature type="region of interest" description="Disordered" evidence="1">
    <location>
        <begin position="1"/>
        <end position="42"/>
    </location>
</feature>
<dbReference type="PROSITE" id="PS51925">
    <property type="entry name" value="SWIB_MDM2"/>
    <property type="match status" value="1"/>
</dbReference>
<dbReference type="SUPFAM" id="SSF47592">
    <property type="entry name" value="SWIB/MDM2 domain"/>
    <property type="match status" value="1"/>
</dbReference>
<dbReference type="InterPro" id="IPR019835">
    <property type="entry name" value="SWIB_domain"/>
</dbReference>
<sequence length="459" mass="52789">MSQYVRPGVPPPLPPGSIPRSSSRSHRKQPPLPPKQAPQVAAPHHAQVQAQHVQAAHAQAQAQMDKRYIRRPVEKNIPSKIEALIPDAKLYRELRDVEQNMDATISRKRLEIEDTLAKGTKERKKLRIFISNTVIDQPWQTVDRLDENAFDFDIGTIPSWLLRIEGKLLDDNTPIDSPHRRKFTSFFQSIAIELDRPKDLYPDGNIVVWNQQTKPGLQPQPMTDSIDIKRKGDTDVNARISFYLATSPERFKLSPPLSNVLGGLKEQTRQEVVMGLWQYIKFRNLQDPDEKRTINCDEALRQVFNSQDRISFAQMIEYAGPHLLPLDPIVIDYTIRLDKESTQAEFAYDIDVEVESPERQNLQNVLANWHTNQDEIHALDDQIGVAIQELLTSKLRRDFFTQMAHDPARFINRWIGSQSRDLEIVLGDRDLQSEEVRRAGFYGAEDLTESIFLLLNSRK</sequence>
<gene>
    <name evidence="3" type="ORF">LIPSTDRAFT_326</name>
</gene>
<evidence type="ECO:0000313" key="3">
    <source>
        <dbReference type="EMBL" id="ODQ76389.1"/>
    </source>
</evidence>
<evidence type="ECO:0000256" key="1">
    <source>
        <dbReference type="SAM" id="MobiDB-lite"/>
    </source>
</evidence>